<proteinExistence type="predicted"/>
<protein>
    <submittedName>
        <fullName evidence="1">Unannotated protein</fullName>
    </submittedName>
</protein>
<dbReference type="EMBL" id="CAEZYW010000044">
    <property type="protein sequence ID" value="CAB4735034.1"/>
    <property type="molecule type" value="Genomic_DNA"/>
</dbReference>
<name>A0A6J6SJH3_9ZZZZ</name>
<gene>
    <name evidence="1" type="ORF">UFOPK2786_00434</name>
</gene>
<dbReference type="AlphaFoldDB" id="A0A6J6SJH3"/>
<organism evidence="1">
    <name type="scientific">freshwater metagenome</name>
    <dbReference type="NCBI Taxonomy" id="449393"/>
    <lineage>
        <taxon>unclassified sequences</taxon>
        <taxon>metagenomes</taxon>
        <taxon>ecological metagenomes</taxon>
    </lineage>
</organism>
<evidence type="ECO:0000313" key="1">
    <source>
        <dbReference type="EMBL" id="CAB4735034.1"/>
    </source>
</evidence>
<accession>A0A6J6SJH3</accession>
<reference evidence="1" key="1">
    <citation type="submission" date="2020-05" db="EMBL/GenBank/DDBJ databases">
        <authorList>
            <person name="Chiriac C."/>
            <person name="Salcher M."/>
            <person name="Ghai R."/>
            <person name="Kavagutti S V."/>
        </authorList>
    </citation>
    <scope>NUCLEOTIDE SEQUENCE</scope>
</reference>
<sequence>MSLKSISCACRERPEVWMWYFIFWARSSAPYLSRMAIAHRRRATRPSTVYSASMPLEKKKDRFGAKSSIFMPRARYASTYVKPFARVNASWLMGFAPASAMW</sequence>